<gene>
    <name evidence="1" type="ORF">ACAOBT_LOCUS17053</name>
</gene>
<dbReference type="OrthoDB" id="10511042at2759"/>
<dbReference type="Proteomes" id="UP001152888">
    <property type="component" value="Unassembled WGS sequence"/>
</dbReference>
<comment type="caution">
    <text evidence="1">The sequence shown here is derived from an EMBL/GenBank/DDBJ whole genome shotgun (WGS) entry which is preliminary data.</text>
</comment>
<keyword evidence="2" id="KW-1185">Reference proteome</keyword>
<reference evidence="1" key="1">
    <citation type="submission" date="2022-03" db="EMBL/GenBank/DDBJ databases">
        <authorList>
            <person name="Sayadi A."/>
        </authorList>
    </citation>
    <scope>NUCLEOTIDE SEQUENCE</scope>
</reference>
<sequence length="66" mass="7818">MRQGARAIFHKFCECDVVYSIRNMCKPFFDDLVKTFGYYNFLPDALDDLKYNDDIVVLPPDAHYFD</sequence>
<dbReference type="EMBL" id="CAKOFQ010006992">
    <property type="protein sequence ID" value="CAH1986093.1"/>
    <property type="molecule type" value="Genomic_DNA"/>
</dbReference>
<proteinExistence type="predicted"/>
<evidence type="ECO:0000313" key="2">
    <source>
        <dbReference type="Proteomes" id="UP001152888"/>
    </source>
</evidence>
<dbReference type="AlphaFoldDB" id="A0A9P0L1L4"/>
<accession>A0A9P0L1L4</accession>
<organism evidence="1 2">
    <name type="scientific">Acanthoscelides obtectus</name>
    <name type="common">Bean weevil</name>
    <name type="synonym">Bruchus obtectus</name>
    <dbReference type="NCBI Taxonomy" id="200917"/>
    <lineage>
        <taxon>Eukaryota</taxon>
        <taxon>Metazoa</taxon>
        <taxon>Ecdysozoa</taxon>
        <taxon>Arthropoda</taxon>
        <taxon>Hexapoda</taxon>
        <taxon>Insecta</taxon>
        <taxon>Pterygota</taxon>
        <taxon>Neoptera</taxon>
        <taxon>Endopterygota</taxon>
        <taxon>Coleoptera</taxon>
        <taxon>Polyphaga</taxon>
        <taxon>Cucujiformia</taxon>
        <taxon>Chrysomeloidea</taxon>
        <taxon>Chrysomelidae</taxon>
        <taxon>Bruchinae</taxon>
        <taxon>Bruchini</taxon>
        <taxon>Acanthoscelides</taxon>
    </lineage>
</organism>
<name>A0A9P0L1L4_ACAOB</name>
<protein>
    <submittedName>
        <fullName evidence="1">Uncharacterized protein</fullName>
    </submittedName>
</protein>
<evidence type="ECO:0000313" key="1">
    <source>
        <dbReference type="EMBL" id="CAH1986093.1"/>
    </source>
</evidence>